<evidence type="ECO:0000256" key="2">
    <source>
        <dbReference type="ARBA" id="ARBA00022692"/>
    </source>
</evidence>
<accession>A0A0D2LSY2</accession>
<evidence type="ECO:0000256" key="1">
    <source>
        <dbReference type="ARBA" id="ARBA00004141"/>
    </source>
</evidence>
<name>A0A0D2LSY2_HYPSF</name>
<proteinExistence type="predicted"/>
<dbReference type="Pfam" id="PF03142">
    <property type="entry name" value="Chitin_synth_2"/>
    <property type="match status" value="2"/>
</dbReference>
<dbReference type="PANTHER" id="PTHR22914">
    <property type="entry name" value="CHITIN SYNTHASE"/>
    <property type="match status" value="1"/>
</dbReference>
<keyword evidence="2" id="KW-0812">Transmembrane</keyword>
<keyword evidence="5" id="KW-0808">Transferase</keyword>
<reference evidence="6" key="1">
    <citation type="submission" date="2014-04" db="EMBL/GenBank/DDBJ databases">
        <title>Evolutionary Origins and Diversification of the Mycorrhizal Mutualists.</title>
        <authorList>
            <consortium name="DOE Joint Genome Institute"/>
            <consortium name="Mycorrhizal Genomics Consortium"/>
            <person name="Kohler A."/>
            <person name="Kuo A."/>
            <person name="Nagy L.G."/>
            <person name="Floudas D."/>
            <person name="Copeland A."/>
            <person name="Barry K.W."/>
            <person name="Cichocki N."/>
            <person name="Veneault-Fourrey C."/>
            <person name="LaButti K."/>
            <person name="Lindquist E.A."/>
            <person name="Lipzen A."/>
            <person name="Lundell T."/>
            <person name="Morin E."/>
            <person name="Murat C."/>
            <person name="Riley R."/>
            <person name="Ohm R."/>
            <person name="Sun H."/>
            <person name="Tunlid A."/>
            <person name="Henrissat B."/>
            <person name="Grigoriev I.V."/>
            <person name="Hibbett D.S."/>
            <person name="Martin F."/>
        </authorList>
    </citation>
    <scope>NUCLEOTIDE SEQUENCE [LARGE SCALE GENOMIC DNA]</scope>
    <source>
        <strain evidence="6">FD-334 SS-4</strain>
    </source>
</reference>
<dbReference type="PANTHER" id="PTHR22914:SF45">
    <property type="entry name" value="CHITIN SYNTHASE"/>
    <property type="match status" value="1"/>
</dbReference>
<evidence type="ECO:0000313" key="5">
    <source>
        <dbReference type="EMBL" id="KJA13953.1"/>
    </source>
</evidence>
<comment type="subcellular location">
    <subcellularLocation>
        <location evidence="1">Membrane</location>
        <topology evidence="1">Multi-pass membrane protein</topology>
    </subcellularLocation>
</comment>
<dbReference type="AlphaFoldDB" id="A0A0D2LSY2"/>
<dbReference type="GO" id="GO:0031505">
    <property type="term" value="P:fungal-type cell wall organization"/>
    <property type="evidence" value="ECO:0007669"/>
    <property type="project" value="TreeGrafter"/>
</dbReference>
<dbReference type="GO" id="GO:0016020">
    <property type="term" value="C:membrane"/>
    <property type="evidence" value="ECO:0007669"/>
    <property type="project" value="UniProtKB-SubCell"/>
</dbReference>
<dbReference type="EMBL" id="KN817703">
    <property type="protein sequence ID" value="KJA13953.1"/>
    <property type="molecule type" value="Genomic_DNA"/>
</dbReference>
<organism evidence="5 6">
    <name type="scientific">Hypholoma sublateritium (strain FD-334 SS-4)</name>
    <dbReference type="NCBI Taxonomy" id="945553"/>
    <lineage>
        <taxon>Eukaryota</taxon>
        <taxon>Fungi</taxon>
        <taxon>Dikarya</taxon>
        <taxon>Basidiomycota</taxon>
        <taxon>Agaricomycotina</taxon>
        <taxon>Agaricomycetes</taxon>
        <taxon>Agaricomycetidae</taxon>
        <taxon>Agaricales</taxon>
        <taxon>Agaricineae</taxon>
        <taxon>Strophariaceae</taxon>
        <taxon>Hypholoma</taxon>
    </lineage>
</organism>
<evidence type="ECO:0000256" key="4">
    <source>
        <dbReference type="ARBA" id="ARBA00048014"/>
    </source>
</evidence>
<evidence type="ECO:0000256" key="3">
    <source>
        <dbReference type="ARBA" id="ARBA00023136"/>
    </source>
</evidence>
<dbReference type="OrthoDB" id="370884at2759"/>
<dbReference type="GO" id="GO:0071944">
    <property type="term" value="C:cell periphery"/>
    <property type="evidence" value="ECO:0007669"/>
    <property type="project" value="TreeGrafter"/>
</dbReference>
<sequence>MVSLIDFKSLVSVNFGAGPGGPCQVCDLPGAMIHGGDVFLRRTINLLAQMEYGDKRKLIVVICDGNIGRSGNDRLTPRVVLDILGADPNLEPEPLSFMSIGEGAKQHNMGKVYSGLYECAGHVVPYILLLMHFLNKVHFNSLMNPLELEMYHQIRNVIGVNLSFYEYLFMEGTDTTVDPIMIHDKKFLSACGGTELGHARQSLITMMQFPPPSSTVEIPLPWGFFMLDNICTPFENAVTGSDPLCYCTSAVETTLQDCVNCAVAASSTPAVITSAQNLTSLFDDVCSGKNLPTPTIPAFLPANPSATGPDTVIPTTSGVSAMTTTSLVPFSTDTILPTQLTILPSSTSSAGATATTSTKSSAAGMEAAHVLSLVGVGAAIVLGVL</sequence>
<protein>
    <submittedName>
        <fullName evidence="5">Glycosyltransferase family 2 protein</fullName>
    </submittedName>
</protein>
<comment type="catalytic activity">
    <reaction evidence="4">
        <text>[(1-&gt;4)-N-acetyl-beta-D-glucosaminyl](n) + UDP-N-acetyl-alpha-D-glucosamine = [(1-&gt;4)-N-acetyl-beta-D-glucosaminyl](n+1) + UDP + H(+)</text>
        <dbReference type="Rhea" id="RHEA:16637"/>
        <dbReference type="Rhea" id="RHEA-COMP:9593"/>
        <dbReference type="Rhea" id="RHEA-COMP:9595"/>
        <dbReference type="ChEBI" id="CHEBI:15378"/>
        <dbReference type="ChEBI" id="CHEBI:17029"/>
        <dbReference type="ChEBI" id="CHEBI:57705"/>
        <dbReference type="ChEBI" id="CHEBI:58223"/>
        <dbReference type="EC" id="2.4.1.16"/>
    </reaction>
</comment>
<gene>
    <name evidence="5" type="ORF">HYPSUDRAFT_209114</name>
</gene>
<keyword evidence="3" id="KW-0472">Membrane</keyword>
<dbReference type="GO" id="GO:0030428">
    <property type="term" value="C:cell septum"/>
    <property type="evidence" value="ECO:0007669"/>
    <property type="project" value="TreeGrafter"/>
</dbReference>
<keyword evidence="6" id="KW-1185">Reference proteome</keyword>
<evidence type="ECO:0000313" key="6">
    <source>
        <dbReference type="Proteomes" id="UP000054270"/>
    </source>
</evidence>
<dbReference type="InterPro" id="IPR004835">
    <property type="entry name" value="Chitin_synth"/>
</dbReference>
<dbReference type="Proteomes" id="UP000054270">
    <property type="component" value="Unassembled WGS sequence"/>
</dbReference>
<dbReference type="GO" id="GO:0004100">
    <property type="term" value="F:chitin synthase activity"/>
    <property type="evidence" value="ECO:0007669"/>
    <property type="project" value="UniProtKB-EC"/>
</dbReference>
<dbReference type="STRING" id="945553.A0A0D2LSY2"/>
<dbReference type="GO" id="GO:0006031">
    <property type="term" value="P:chitin biosynthetic process"/>
    <property type="evidence" value="ECO:0007669"/>
    <property type="project" value="TreeGrafter"/>
</dbReference>